<dbReference type="Gene3D" id="2.40.50.100">
    <property type="match status" value="1"/>
</dbReference>
<dbReference type="GO" id="GO:0030313">
    <property type="term" value="C:cell envelope"/>
    <property type="evidence" value="ECO:0007669"/>
    <property type="project" value="TreeGrafter"/>
</dbReference>
<feature type="domain" description="CusB-like beta-barrel" evidence="4">
    <location>
        <begin position="233"/>
        <end position="303"/>
    </location>
</feature>
<accession>A0A3E1NKN9</accession>
<gene>
    <name evidence="6" type="ORF">DXN05_06795</name>
</gene>
<dbReference type="InterPro" id="IPR058792">
    <property type="entry name" value="Beta-barrel_RND_2"/>
</dbReference>
<dbReference type="Pfam" id="PF25973">
    <property type="entry name" value="BSH_CzcB"/>
    <property type="match status" value="1"/>
</dbReference>
<dbReference type="InterPro" id="IPR058647">
    <property type="entry name" value="BSH_CzcB-like"/>
</dbReference>
<comment type="similarity">
    <text evidence="1">Belongs to the membrane fusion protein (MFP) (TC 8.A.1) family.</text>
</comment>
<evidence type="ECO:0000313" key="6">
    <source>
        <dbReference type="EMBL" id="RFM28509.1"/>
    </source>
</evidence>
<sequence length="381" mass="41855">MKSHIIIPAACIILLSACHSSPKEAAVKQDTTKAAAVANNVVQLSPEQIKNAGITTGEAEKKEMHSTIKVSGVIDVPPNNIVSVSMPLGGYLKRMSLIPGERVSKGSVLATLEDQQYIQLQQDYLTAKNRLQYLEADYNRQKGLNETKATSDKVFQQAQAEFNSQKVLVKSLAEKLRLIGISPDALNENNISRSISIYAPISGFVTKVNVNIGKYVTPTDVLFELVNRDDLHLTLTVFENDAVHLSVGQKITCFTNNQPDVKYNATIHLITPSIGENRTTEVHCHFDKDNNNLFPGTYMNAAIELNNAAVQAVPEEAVVKWENNYFLFTEEAANSYRLVPVETGATNNGFIEIKSTLPAGKIVTKNAYTLLMKMKNSGEEG</sequence>
<dbReference type="GO" id="GO:0022857">
    <property type="term" value="F:transmembrane transporter activity"/>
    <property type="evidence" value="ECO:0007669"/>
    <property type="project" value="InterPro"/>
</dbReference>
<keyword evidence="2" id="KW-0813">Transport</keyword>
<dbReference type="Gene3D" id="2.40.420.20">
    <property type="match status" value="1"/>
</dbReference>
<dbReference type="GO" id="GO:0016020">
    <property type="term" value="C:membrane"/>
    <property type="evidence" value="ECO:0007669"/>
    <property type="project" value="InterPro"/>
</dbReference>
<dbReference type="Gene3D" id="2.40.30.170">
    <property type="match status" value="1"/>
</dbReference>
<feature type="domain" description="CzcB-like barrel-sandwich hybrid" evidence="5">
    <location>
        <begin position="81"/>
        <end position="225"/>
    </location>
</feature>
<dbReference type="InterPro" id="IPR006143">
    <property type="entry name" value="RND_pump_MFP"/>
</dbReference>
<evidence type="ECO:0000256" key="3">
    <source>
        <dbReference type="SAM" id="SignalP"/>
    </source>
</evidence>
<dbReference type="AlphaFoldDB" id="A0A3E1NKN9"/>
<dbReference type="InterPro" id="IPR051909">
    <property type="entry name" value="MFP_Cation_Efflux"/>
</dbReference>
<evidence type="ECO:0000256" key="1">
    <source>
        <dbReference type="ARBA" id="ARBA00009477"/>
    </source>
</evidence>
<protein>
    <submittedName>
        <fullName evidence="6">Efflux RND transporter periplasmic adaptor subunit</fullName>
    </submittedName>
</protein>
<dbReference type="GO" id="GO:0015679">
    <property type="term" value="P:plasma membrane copper ion transport"/>
    <property type="evidence" value="ECO:0007669"/>
    <property type="project" value="TreeGrafter"/>
</dbReference>
<keyword evidence="3" id="KW-0732">Signal</keyword>
<dbReference type="PANTHER" id="PTHR30097:SF4">
    <property type="entry name" value="SLR6042 PROTEIN"/>
    <property type="match status" value="1"/>
</dbReference>
<dbReference type="Pfam" id="PF25954">
    <property type="entry name" value="Beta-barrel_RND_2"/>
    <property type="match status" value="1"/>
</dbReference>
<reference evidence="6 7" key="1">
    <citation type="submission" date="2018-08" db="EMBL/GenBank/DDBJ databases">
        <title>Chitinophagaceae sp. K23C18032701, a novel bacterium isolated from forest soil.</title>
        <authorList>
            <person name="Wang C."/>
        </authorList>
    </citation>
    <scope>NUCLEOTIDE SEQUENCE [LARGE SCALE GENOMIC DNA]</scope>
    <source>
        <strain evidence="6 7">K23C18032701</strain>
    </source>
</reference>
<dbReference type="PROSITE" id="PS51257">
    <property type="entry name" value="PROKAR_LIPOPROTEIN"/>
    <property type="match status" value="1"/>
</dbReference>
<dbReference type="PANTHER" id="PTHR30097">
    <property type="entry name" value="CATION EFFLUX SYSTEM PROTEIN CUSB"/>
    <property type="match status" value="1"/>
</dbReference>
<evidence type="ECO:0000259" key="4">
    <source>
        <dbReference type="Pfam" id="PF25954"/>
    </source>
</evidence>
<dbReference type="Gene3D" id="1.10.287.470">
    <property type="entry name" value="Helix hairpin bin"/>
    <property type="match status" value="1"/>
</dbReference>
<organism evidence="6 7">
    <name type="scientific">Deminuibacter soli</name>
    <dbReference type="NCBI Taxonomy" id="2291815"/>
    <lineage>
        <taxon>Bacteria</taxon>
        <taxon>Pseudomonadati</taxon>
        <taxon>Bacteroidota</taxon>
        <taxon>Chitinophagia</taxon>
        <taxon>Chitinophagales</taxon>
        <taxon>Chitinophagaceae</taxon>
        <taxon>Deminuibacter</taxon>
    </lineage>
</organism>
<dbReference type="Proteomes" id="UP000261284">
    <property type="component" value="Unassembled WGS sequence"/>
</dbReference>
<proteinExistence type="inferred from homology"/>
<dbReference type="GO" id="GO:0060003">
    <property type="term" value="P:copper ion export"/>
    <property type="evidence" value="ECO:0007669"/>
    <property type="project" value="TreeGrafter"/>
</dbReference>
<evidence type="ECO:0000259" key="5">
    <source>
        <dbReference type="Pfam" id="PF25973"/>
    </source>
</evidence>
<comment type="caution">
    <text evidence="6">The sequence shown here is derived from an EMBL/GenBank/DDBJ whole genome shotgun (WGS) entry which is preliminary data.</text>
</comment>
<name>A0A3E1NKN9_9BACT</name>
<evidence type="ECO:0000256" key="2">
    <source>
        <dbReference type="ARBA" id="ARBA00022448"/>
    </source>
</evidence>
<dbReference type="RefSeq" id="WP_116846499.1">
    <property type="nucleotide sequence ID" value="NZ_QTJU01000002.1"/>
</dbReference>
<dbReference type="EMBL" id="QTJU01000002">
    <property type="protein sequence ID" value="RFM28509.1"/>
    <property type="molecule type" value="Genomic_DNA"/>
</dbReference>
<dbReference type="OrthoDB" id="9814657at2"/>
<dbReference type="NCBIfam" id="TIGR01730">
    <property type="entry name" value="RND_mfp"/>
    <property type="match status" value="1"/>
</dbReference>
<keyword evidence="7" id="KW-1185">Reference proteome</keyword>
<feature type="chain" id="PRO_5017604476" evidence="3">
    <location>
        <begin position="26"/>
        <end position="381"/>
    </location>
</feature>
<feature type="signal peptide" evidence="3">
    <location>
        <begin position="1"/>
        <end position="25"/>
    </location>
</feature>
<evidence type="ECO:0000313" key="7">
    <source>
        <dbReference type="Proteomes" id="UP000261284"/>
    </source>
</evidence>
<dbReference type="SUPFAM" id="SSF111369">
    <property type="entry name" value="HlyD-like secretion proteins"/>
    <property type="match status" value="1"/>
</dbReference>